<evidence type="ECO:0000313" key="3">
    <source>
        <dbReference type="EMBL" id="TFC02021.1"/>
    </source>
</evidence>
<gene>
    <name evidence="3" type="ORF">E3O32_12370</name>
</gene>
<name>A0A4R8W434_9MICO</name>
<accession>A0A4R8W434</accession>
<keyword evidence="2" id="KW-1133">Transmembrane helix</keyword>
<keyword evidence="4" id="KW-1185">Reference proteome</keyword>
<feature type="compositionally biased region" description="Low complexity" evidence="1">
    <location>
        <begin position="18"/>
        <end position="36"/>
    </location>
</feature>
<feature type="transmembrane region" description="Helical" evidence="2">
    <location>
        <begin position="68"/>
        <end position="93"/>
    </location>
</feature>
<dbReference type="AlphaFoldDB" id="A0A4R8W434"/>
<keyword evidence="2" id="KW-0812">Transmembrane</keyword>
<feature type="transmembrane region" description="Helical" evidence="2">
    <location>
        <begin position="166"/>
        <end position="189"/>
    </location>
</feature>
<dbReference type="Pfam" id="PF11361">
    <property type="entry name" value="DUF3159"/>
    <property type="match status" value="1"/>
</dbReference>
<dbReference type="EMBL" id="SOFM01000038">
    <property type="protein sequence ID" value="TFC02021.1"/>
    <property type="molecule type" value="Genomic_DNA"/>
</dbReference>
<dbReference type="RefSeq" id="WP_134509949.1">
    <property type="nucleotide sequence ID" value="NZ_SOFM01000038.1"/>
</dbReference>
<proteinExistence type="predicted"/>
<organism evidence="3 4">
    <name type="scientific">Cryobacterium mannosilyticum</name>
    <dbReference type="NCBI Taxonomy" id="1259190"/>
    <lineage>
        <taxon>Bacteria</taxon>
        <taxon>Bacillati</taxon>
        <taxon>Actinomycetota</taxon>
        <taxon>Actinomycetes</taxon>
        <taxon>Micrococcales</taxon>
        <taxon>Microbacteriaceae</taxon>
        <taxon>Cryobacterium</taxon>
    </lineage>
</organism>
<sequence length="279" mass="28577">MTDAPLPPDESPAESTSADAPGGAAPAQTPGSAAGPAVSETFAQGMAAAARRAGFASAADGEPITGHALLAAMGGIRGLVEAVLPGLVFLIVYTFTRSTVPDQSLLLSLIAPVIIGVVFAVLRRAVRQTVTPAIGGLLGAGFSAVLALFSGNAADAFLPGFWTNGAYGTVLLVSALVGWPILGLAVGFLMNDGIAWRDDPSKRRVLTVLTLCWAALFALRLIVQLPLYFSNNVEWLGAAKLIMGIPLYAPLLVVSWLMVRSVYPAPGRPGATAAEASGD</sequence>
<dbReference type="InterPro" id="IPR016566">
    <property type="entry name" value="UCP010219"/>
</dbReference>
<evidence type="ECO:0000313" key="4">
    <source>
        <dbReference type="Proteomes" id="UP000297643"/>
    </source>
</evidence>
<dbReference type="Proteomes" id="UP000297643">
    <property type="component" value="Unassembled WGS sequence"/>
</dbReference>
<feature type="transmembrane region" description="Helical" evidence="2">
    <location>
        <begin position="235"/>
        <end position="259"/>
    </location>
</feature>
<feature type="compositionally biased region" description="Pro residues" evidence="1">
    <location>
        <begin position="1"/>
        <end position="10"/>
    </location>
</feature>
<comment type="caution">
    <text evidence="3">The sequence shown here is derived from an EMBL/GenBank/DDBJ whole genome shotgun (WGS) entry which is preliminary data.</text>
</comment>
<protein>
    <submittedName>
        <fullName evidence="3">DUF3159 domain-containing protein</fullName>
    </submittedName>
</protein>
<feature type="transmembrane region" description="Helical" evidence="2">
    <location>
        <begin position="205"/>
        <end position="223"/>
    </location>
</feature>
<evidence type="ECO:0000256" key="2">
    <source>
        <dbReference type="SAM" id="Phobius"/>
    </source>
</evidence>
<feature type="region of interest" description="Disordered" evidence="1">
    <location>
        <begin position="1"/>
        <end position="36"/>
    </location>
</feature>
<keyword evidence="2" id="KW-0472">Membrane</keyword>
<reference evidence="3 4" key="1">
    <citation type="submission" date="2019-03" db="EMBL/GenBank/DDBJ databases">
        <title>Genomics of glacier-inhabiting Cryobacterium strains.</title>
        <authorList>
            <person name="Liu Q."/>
            <person name="Xin Y.-H."/>
        </authorList>
    </citation>
    <scope>NUCLEOTIDE SEQUENCE [LARGE SCALE GENOMIC DNA]</scope>
    <source>
        <strain evidence="3 4">RHLT2-21</strain>
    </source>
</reference>
<feature type="transmembrane region" description="Helical" evidence="2">
    <location>
        <begin position="134"/>
        <end position="154"/>
    </location>
</feature>
<evidence type="ECO:0000256" key="1">
    <source>
        <dbReference type="SAM" id="MobiDB-lite"/>
    </source>
</evidence>
<feature type="transmembrane region" description="Helical" evidence="2">
    <location>
        <begin position="105"/>
        <end position="122"/>
    </location>
</feature>